<dbReference type="EMBL" id="GBRH01206176">
    <property type="protein sequence ID" value="JAD91719.1"/>
    <property type="molecule type" value="Transcribed_RNA"/>
</dbReference>
<evidence type="ECO:0000313" key="1">
    <source>
        <dbReference type="EMBL" id="JAD91719.1"/>
    </source>
</evidence>
<organism evidence="1">
    <name type="scientific">Arundo donax</name>
    <name type="common">Giant reed</name>
    <name type="synonym">Donax arundinaceus</name>
    <dbReference type="NCBI Taxonomy" id="35708"/>
    <lineage>
        <taxon>Eukaryota</taxon>
        <taxon>Viridiplantae</taxon>
        <taxon>Streptophyta</taxon>
        <taxon>Embryophyta</taxon>
        <taxon>Tracheophyta</taxon>
        <taxon>Spermatophyta</taxon>
        <taxon>Magnoliopsida</taxon>
        <taxon>Liliopsida</taxon>
        <taxon>Poales</taxon>
        <taxon>Poaceae</taxon>
        <taxon>PACMAD clade</taxon>
        <taxon>Arundinoideae</taxon>
        <taxon>Arundineae</taxon>
        <taxon>Arundo</taxon>
    </lineage>
</organism>
<protein>
    <submittedName>
        <fullName evidence="1">Uncharacterized protein</fullName>
    </submittedName>
</protein>
<accession>A0A0A9DT39</accession>
<dbReference type="AlphaFoldDB" id="A0A0A9DT39"/>
<reference evidence="1" key="2">
    <citation type="journal article" date="2015" name="Data Brief">
        <title>Shoot transcriptome of the giant reed, Arundo donax.</title>
        <authorList>
            <person name="Barrero R.A."/>
            <person name="Guerrero F.D."/>
            <person name="Moolhuijzen P."/>
            <person name="Goolsby J.A."/>
            <person name="Tidwell J."/>
            <person name="Bellgard S.E."/>
            <person name="Bellgard M.I."/>
        </authorList>
    </citation>
    <scope>NUCLEOTIDE SEQUENCE</scope>
    <source>
        <tissue evidence="1">Shoot tissue taken approximately 20 cm above the soil surface</tissue>
    </source>
</reference>
<proteinExistence type="predicted"/>
<sequence>MIRWRENFASVDESNSVIHSSCPSIEYLSRKALNMTATNIFTISSASLFMFNLVSNSRSK</sequence>
<name>A0A0A9DT39_ARUDO</name>
<reference evidence="1" key="1">
    <citation type="submission" date="2014-09" db="EMBL/GenBank/DDBJ databases">
        <authorList>
            <person name="Magalhaes I.L.F."/>
            <person name="Oliveira U."/>
            <person name="Santos F.R."/>
            <person name="Vidigal T.H.D.A."/>
            <person name="Brescovit A.D."/>
            <person name="Santos A.J."/>
        </authorList>
    </citation>
    <scope>NUCLEOTIDE SEQUENCE</scope>
    <source>
        <tissue evidence="1">Shoot tissue taken approximately 20 cm above the soil surface</tissue>
    </source>
</reference>